<sequence length="529" mass="60435">MATGPNLVDLPPELHQDLLEYINSYLDLKSLCLTCKTLQQLATPTLYRSITLLVSDTNDRIQRSLNQANQGLVHTRTLRIRELNQAYDHAVQGESLCRLIGSLPLDSLEILDFCTRKEVPLDMTLLKHCRQRQLRILLLHSQSSERIIGPLLHASNFSNVTSITLYVATQEDSEKGRQVLEHISHVQELSIFSARPESDDQDWAAVGLDILQTLFKSWVDTAVQTPKLQLKNLLLRFFACQHIAEVLAKVLVPAKLERLAFEDCWEPQMALSGLSGAHLRLKTFDNRRSCSTLVPYDPFTENFLGNFKGLQQLRVSTEHGSASSTDFSWHALQAHAETLRLLYIDDLGDDGDPYADAPYDRTISNFRKLCTKCSNLEQLVIQALPYPNDSPSSYESTLAPLLDCIELLPELVSLRLIMYPGIMNRRPDDKKGIPHRDWNRALFSLMHEVANWVLSELHESCPRLIALAIDVRPEGSDCIGEHNRTFSFLREIKFDTFNRKEVGGYYTRTRSLRHYEPCSEIFDDYHKSW</sequence>
<keyword evidence="2" id="KW-1185">Reference proteome</keyword>
<evidence type="ECO:0000313" key="2">
    <source>
        <dbReference type="Proteomes" id="UP001281147"/>
    </source>
</evidence>
<organism evidence="1 2">
    <name type="scientific">Vermiconidia calcicola</name>
    <dbReference type="NCBI Taxonomy" id="1690605"/>
    <lineage>
        <taxon>Eukaryota</taxon>
        <taxon>Fungi</taxon>
        <taxon>Dikarya</taxon>
        <taxon>Ascomycota</taxon>
        <taxon>Pezizomycotina</taxon>
        <taxon>Dothideomycetes</taxon>
        <taxon>Dothideomycetidae</taxon>
        <taxon>Mycosphaerellales</taxon>
        <taxon>Extremaceae</taxon>
        <taxon>Vermiconidia</taxon>
    </lineage>
</organism>
<evidence type="ECO:0000313" key="1">
    <source>
        <dbReference type="EMBL" id="KAK3726023.1"/>
    </source>
</evidence>
<reference evidence="1" key="1">
    <citation type="submission" date="2023-07" db="EMBL/GenBank/DDBJ databases">
        <title>Black Yeasts Isolated from many extreme environments.</title>
        <authorList>
            <person name="Coleine C."/>
            <person name="Stajich J.E."/>
            <person name="Selbmann L."/>
        </authorList>
    </citation>
    <scope>NUCLEOTIDE SEQUENCE</scope>
    <source>
        <strain evidence="1">CCFEE 5714</strain>
    </source>
</reference>
<comment type="caution">
    <text evidence="1">The sequence shown here is derived from an EMBL/GenBank/DDBJ whole genome shotgun (WGS) entry which is preliminary data.</text>
</comment>
<accession>A0ACC3NZL4</accession>
<dbReference type="EMBL" id="JAUTXU010000001">
    <property type="protein sequence ID" value="KAK3726023.1"/>
    <property type="molecule type" value="Genomic_DNA"/>
</dbReference>
<dbReference type="Proteomes" id="UP001281147">
    <property type="component" value="Unassembled WGS sequence"/>
</dbReference>
<protein>
    <submittedName>
        <fullName evidence="1">Uncharacterized protein</fullName>
    </submittedName>
</protein>
<proteinExistence type="predicted"/>
<name>A0ACC3NZL4_9PEZI</name>
<gene>
    <name evidence="1" type="ORF">LTR37_000171</name>
</gene>